<evidence type="ECO:0000256" key="1">
    <source>
        <dbReference type="SAM" id="Phobius"/>
    </source>
</evidence>
<keyword evidence="1" id="KW-1133">Transmembrane helix</keyword>
<reference evidence="2 3" key="1">
    <citation type="submission" date="2019-12" db="EMBL/GenBank/DDBJ databases">
        <title>Microbes associate with the intestines of laboratory mice.</title>
        <authorList>
            <person name="Navarre W."/>
            <person name="Wong E."/>
        </authorList>
    </citation>
    <scope>NUCLEOTIDE SEQUENCE [LARGE SCALE GENOMIC DNA]</scope>
    <source>
        <strain evidence="2 3">NM51_B2-22</strain>
    </source>
</reference>
<evidence type="ECO:0000313" key="3">
    <source>
        <dbReference type="Proteomes" id="UP000461595"/>
    </source>
</evidence>
<dbReference type="EMBL" id="WSRS01000028">
    <property type="protein sequence ID" value="MVX58854.1"/>
    <property type="molecule type" value="Genomic_DNA"/>
</dbReference>
<feature type="transmembrane region" description="Helical" evidence="1">
    <location>
        <begin position="134"/>
        <end position="156"/>
    </location>
</feature>
<keyword evidence="1" id="KW-0472">Membrane</keyword>
<keyword evidence="1" id="KW-0812">Transmembrane</keyword>
<feature type="transmembrane region" description="Helical" evidence="1">
    <location>
        <begin position="21"/>
        <end position="39"/>
    </location>
</feature>
<feature type="transmembrane region" description="Helical" evidence="1">
    <location>
        <begin position="101"/>
        <end position="122"/>
    </location>
</feature>
<evidence type="ECO:0008006" key="4">
    <source>
        <dbReference type="Google" id="ProtNLM"/>
    </source>
</evidence>
<feature type="transmembrane region" description="Helical" evidence="1">
    <location>
        <begin position="45"/>
        <end position="65"/>
    </location>
</feature>
<name>A0A7X3KC40_9STRE</name>
<protein>
    <recommendedName>
        <fullName evidence="4">Acid-resistance membrane protein</fullName>
    </recommendedName>
</protein>
<dbReference type="Proteomes" id="UP000461595">
    <property type="component" value="Unassembled WGS sequence"/>
</dbReference>
<evidence type="ECO:0000313" key="2">
    <source>
        <dbReference type="EMBL" id="MVX58854.1"/>
    </source>
</evidence>
<accession>A0A7X3KC40</accession>
<dbReference type="InterPro" id="IPR005325">
    <property type="entry name" value="DUF308_memb"/>
</dbReference>
<feature type="transmembrane region" description="Helical" evidence="1">
    <location>
        <begin position="77"/>
        <end position="95"/>
    </location>
</feature>
<gene>
    <name evidence="2" type="ORF">E5983_04225</name>
</gene>
<proteinExistence type="predicted"/>
<feature type="transmembrane region" description="Helical" evidence="1">
    <location>
        <begin position="162"/>
        <end position="183"/>
    </location>
</feature>
<comment type="caution">
    <text evidence="2">The sequence shown here is derived from an EMBL/GenBank/DDBJ whole genome shotgun (WGS) entry which is preliminary data.</text>
</comment>
<dbReference type="Pfam" id="PF03729">
    <property type="entry name" value="DUF308"/>
    <property type="match status" value="1"/>
</dbReference>
<dbReference type="AlphaFoldDB" id="A0A7X3KC40"/>
<organism evidence="2 3">
    <name type="scientific">Streptococcus danieliae</name>
    <dbReference type="NCBI Taxonomy" id="747656"/>
    <lineage>
        <taxon>Bacteria</taxon>
        <taxon>Bacillati</taxon>
        <taxon>Bacillota</taxon>
        <taxon>Bacilli</taxon>
        <taxon>Lactobacillales</taxon>
        <taxon>Streptococcaceae</taxon>
        <taxon>Streptococcus</taxon>
    </lineage>
</organism>
<sequence>MYIVERALVKGASFVNQGSKWGVLGAAFVSIALGIFLFWNPRTDLLAISWLLALVLISNGISGLFFYKGLPSQAQSIWLPMIVGVECLLGSYLFVGTFLGFPLLVPILLGSWIGLLAIIRLVESAGMCKEVPILSNYLFWSSLLGLVLGFFLINHAMVGGGVTARLVASTFVYSGLVQLMKVLNN</sequence>